<dbReference type="Gene3D" id="3.30.1680.10">
    <property type="entry name" value="ligand-binding face of the semaphorins, domain 2"/>
    <property type="match status" value="1"/>
</dbReference>
<dbReference type="GO" id="GO:0005886">
    <property type="term" value="C:plasma membrane"/>
    <property type="evidence" value="ECO:0007669"/>
    <property type="project" value="TreeGrafter"/>
</dbReference>
<accession>A0A8C4REL0</accession>
<protein>
    <recommendedName>
        <fullName evidence="22">Semaphorin-4C</fullName>
    </recommendedName>
</protein>
<dbReference type="GeneTree" id="ENSGT00940000159885"/>
<keyword evidence="8" id="KW-0524">Neurogenesis</keyword>
<evidence type="ECO:0000256" key="16">
    <source>
        <dbReference type="SAM" id="Phobius"/>
    </source>
</evidence>
<keyword evidence="12" id="KW-0325">Glycoprotein</keyword>
<dbReference type="AlphaFoldDB" id="A0A8C4REL0"/>
<dbReference type="InterPro" id="IPR002165">
    <property type="entry name" value="Plexin_repeat"/>
</dbReference>
<dbReference type="SMART" id="SM00630">
    <property type="entry name" value="Sema"/>
    <property type="match status" value="1"/>
</dbReference>
<keyword evidence="3" id="KW-0217">Developmental protein</keyword>
<feature type="chain" id="PRO_5034357008" description="Semaphorin-4C" evidence="17">
    <location>
        <begin position="24"/>
        <end position="827"/>
    </location>
</feature>
<dbReference type="GO" id="GO:0045499">
    <property type="term" value="F:chemorepellent activity"/>
    <property type="evidence" value="ECO:0007669"/>
    <property type="project" value="TreeGrafter"/>
</dbReference>
<dbReference type="GO" id="GO:0030672">
    <property type="term" value="C:synaptic vesicle membrane"/>
    <property type="evidence" value="ECO:0007669"/>
    <property type="project" value="TreeGrafter"/>
</dbReference>
<keyword evidence="9 16" id="KW-1133">Transmembrane helix</keyword>
<feature type="transmembrane region" description="Helical" evidence="16">
    <location>
        <begin position="657"/>
        <end position="680"/>
    </location>
</feature>
<reference evidence="20" key="2">
    <citation type="submission" date="2025-08" db="UniProtKB">
        <authorList>
            <consortium name="Ensembl"/>
        </authorList>
    </citation>
    <scope>IDENTIFICATION</scope>
</reference>
<feature type="domain" description="Ig-like" evidence="18">
    <location>
        <begin position="551"/>
        <end position="638"/>
    </location>
</feature>
<evidence type="ECO:0000256" key="6">
    <source>
        <dbReference type="ARBA" id="ARBA00022729"/>
    </source>
</evidence>
<evidence type="ECO:0000259" key="19">
    <source>
        <dbReference type="PROSITE" id="PS51004"/>
    </source>
</evidence>
<keyword evidence="13" id="KW-0393">Immunoglobulin domain</keyword>
<evidence type="ECO:0000313" key="21">
    <source>
        <dbReference type="Proteomes" id="UP000694620"/>
    </source>
</evidence>
<gene>
    <name evidence="20" type="primary">SEMA4C</name>
    <name evidence="20" type="synonym">sema4c</name>
</gene>
<keyword evidence="10 16" id="KW-0472">Membrane</keyword>
<evidence type="ECO:0008006" key="22">
    <source>
        <dbReference type="Google" id="ProtNLM"/>
    </source>
</evidence>
<dbReference type="InterPro" id="IPR036179">
    <property type="entry name" value="Ig-like_dom_sf"/>
</dbReference>
<keyword evidence="6 17" id="KW-0732">Signal</keyword>
<comment type="subcellular location">
    <subcellularLocation>
        <location evidence="1">Membrane</location>
        <topology evidence="1">Single-pass type I membrane protein</topology>
    </subcellularLocation>
</comment>
<sequence length="827" mass="92837">MGTACLLLMLAVLSGIFSETSLCLNWDPVPRKTILFNNLKDIKSFSKIGVFNYTTLTLDEENKKLYVGAREAIFALNMTDVSQNSKLIVWEAPPEKKAECIQKGKNNQSECFNYIRFLQRYNETHMYTCGTYAFQPKCSYISLENFTLEDLVLEDGKGKCPYDPAKGHTGLIVDKELYSATFNNFLGTEPVILRNLGQHRVMKTEYLPSWLNEPDFVASTFVEGNWGDDKIYFFFSERAVELDCDNEQVVARVAQVCKGDVGGARTLQKKWTSFLKARLLCSIPHQHVHFNKVQAVFALGNGQETIFFGIFQARWGDVDVSAVCRYNLADITKVFNGPFKEFRESAQKWGRYTGQIPTPRPGSCITKWHQENGFNSSLQLPDITLNFAKKHPLMDDQVSEQPLLVKKNVNFTQIAVDRVDTVSQGSYEVLFIGTAEGWLYKAVIVKSEVHIIEELQLFETIQPVESLKISHTEKVLYIGSRSGVIQLLLADCSKYSSFQDCTLARDPYCAWDREGRMCVQVDRHFSTLSLEQDILQNPRRVGEKFHQSLVPSSDKLKPKNVTVVAGSSLVLPCQIVSNLAQTQWLFNDHSLQLKNGLHFDRQLCSLVIEDVGPSEAGHYSCFSEEAGVKFMAERYQVSVVASVPVFMEARTQELNLGLVWVLVITLGAVCLLLLGAVLYLRRRLKEQLGKGAEMKPLESTLVYPISLPKEPRNFVPSKMADPEDKFWDPVNYYYSDGSLKIVPGHALCPNGSAASPTSNGIPGQPLPTGALHSPSRLSIGNIRGSGSNGYIRLNLGTEERGEFNEELRKSIKQRNVLPDANPEESSV</sequence>
<evidence type="ECO:0000256" key="12">
    <source>
        <dbReference type="ARBA" id="ARBA00023180"/>
    </source>
</evidence>
<evidence type="ECO:0000256" key="8">
    <source>
        <dbReference type="ARBA" id="ARBA00022902"/>
    </source>
</evidence>
<dbReference type="PANTHER" id="PTHR11036">
    <property type="entry name" value="SEMAPHORIN"/>
    <property type="match status" value="1"/>
</dbReference>
<dbReference type="Proteomes" id="UP000694620">
    <property type="component" value="Chromosome 1"/>
</dbReference>
<dbReference type="InterPro" id="IPR016201">
    <property type="entry name" value="PSI"/>
</dbReference>
<dbReference type="InterPro" id="IPR027231">
    <property type="entry name" value="Semaphorin"/>
</dbReference>
<dbReference type="GO" id="GO:0071526">
    <property type="term" value="P:semaphorin-plexin signaling pathway"/>
    <property type="evidence" value="ECO:0007669"/>
    <property type="project" value="TreeGrafter"/>
</dbReference>
<evidence type="ECO:0000256" key="17">
    <source>
        <dbReference type="SAM" id="SignalP"/>
    </source>
</evidence>
<reference evidence="20" key="1">
    <citation type="submission" date="2021-06" db="EMBL/GenBank/DDBJ databases">
        <authorList>
            <consortium name="Wellcome Sanger Institute Data Sharing"/>
        </authorList>
    </citation>
    <scope>NUCLEOTIDE SEQUENCE [LARGE SCALE GENOMIC DNA]</scope>
</reference>
<name>A0A8C4REL0_ERPCA</name>
<keyword evidence="11" id="KW-1015">Disulfide bond</keyword>
<dbReference type="InterPro" id="IPR003599">
    <property type="entry name" value="Ig_sub"/>
</dbReference>
<feature type="compositionally biased region" description="Polar residues" evidence="15">
    <location>
        <begin position="752"/>
        <end position="761"/>
    </location>
</feature>
<dbReference type="Gene3D" id="2.130.10.10">
    <property type="entry name" value="YVTN repeat-like/Quinoprotein amine dehydrogenase"/>
    <property type="match status" value="1"/>
</dbReference>
<evidence type="ECO:0000256" key="7">
    <source>
        <dbReference type="ARBA" id="ARBA00022782"/>
    </source>
</evidence>
<evidence type="ECO:0000256" key="14">
    <source>
        <dbReference type="PROSITE-ProRule" id="PRU00352"/>
    </source>
</evidence>
<feature type="region of interest" description="Disordered" evidence="15">
    <location>
        <begin position="752"/>
        <end position="774"/>
    </location>
</feature>
<comment type="similarity">
    <text evidence="2">Belongs to the semaphorin family.</text>
</comment>
<evidence type="ECO:0000256" key="15">
    <source>
        <dbReference type="SAM" id="MobiDB-lite"/>
    </source>
</evidence>
<dbReference type="InterPro" id="IPR013783">
    <property type="entry name" value="Ig-like_fold"/>
</dbReference>
<dbReference type="SUPFAM" id="SSF103575">
    <property type="entry name" value="Plexin repeat"/>
    <property type="match status" value="1"/>
</dbReference>
<dbReference type="SUPFAM" id="SSF48726">
    <property type="entry name" value="Immunoglobulin"/>
    <property type="match status" value="1"/>
</dbReference>
<dbReference type="PROSITE" id="PS51004">
    <property type="entry name" value="SEMA"/>
    <property type="match status" value="1"/>
</dbReference>
<keyword evidence="4" id="KW-0597">Phosphoprotein</keyword>
<evidence type="ECO:0000256" key="11">
    <source>
        <dbReference type="ARBA" id="ARBA00023157"/>
    </source>
</evidence>
<dbReference type="SMART" id="SM00409">
    <property type="entry name" value="IG"/>
    <property type="match status" value="1"/>
</dbReference>
<dbReference type="Gene3D" id="2.60.40.10">
    <property type="entry name" value="Immunoglobulins"/>
    <property type="match status" value="1"/>
</dbReference>
<evidence type="ECO:0000259" key="18">
    <source>
        <dbReference type="PROSITE" id="PS50835"/>
    </source>
</evidence>
<dbReference type="SMART" id="SM00423">
    <property type="entry name" value="PSI"/>
    <property type="match status" value="1"/>
</dbReference>
<reference evidence="20" key="3">
    <citation type="submission" date="2025-09" db="UniProtKB">
        <authorList>
            <consortium name="Ensembl"/>
        </authorList>
    </citation>
    <scope>IDENTIFICATION</scope>
</reference>
<dbReference type="Pfam" id="PF01403">
    <property type="entry name" value="Sema"/>
    <property type="match status" value="1"/>
</dbReference>
<dbReference type="Ensembl" id="ENSECRT00000000292.1">
    <property type="protein sequence ID" value="ENSECRP00000000284.1"/>
    <property type="gene ID" value="ENSECRG00000000167.1"/>
</dbReference>
<comment type="caution">
    <text evidence="14">Lacks conserved residue(s) required for the propagation of feature annotation.</text>
</comment>
<feature type="signal peptide" evidence="17">
    <location>
        <begin position="1"/>
        <end position="23"/>
    </location>
</feature>
<keyword evidence="5 16" id="KW-0812">Transmembrane</keyword>
<dbReference type="FunFam" id="2.60.40.10:FF:001170">
    <property type="entry name" value="Sema domain, immunoglobulin domain (Ig), short basic domain, secreted, (Semaphorin) 3F"/>
    <property type="match status" value="1"/>
</dbReference>
<dbReference type="PROSITE" id="PS50835">
    <property type="entry name" value="IG_LIKE"/>
    <property type="match status" value="1"/>
</dbReference>
<dbReference type="Pfam" id="PF01437">
    <property type="entry name" value="PSI"/>
    <property type="match status" value="1"/>
</dbReference>
<dbReference type="SUPFAM" id="SSF101912">
    <property type="entry name" value="Sema domain"/>
    <property type="match status" value="1"/>
</dbReference>
<evidence type="ECO:0000256" key="4">
    <source>
        <dbReference type="ARBA" id="ARBA00022553"/>
    </source>
</evidence>
<dbReference type="PANTHER" id="PTHR11036:SF16">
    <property type="entry name" value="SEMAPHORIN-4C"/>
    <property type="match status" value="1"/>
</dbReference>
<dbReference type="InterPro" id="IPR013098">
    <property type="entry name" value="Ig_I-set"/>
</dbReference>
<evidence type="ECO:0000256" key="10">
    <source>
        <dbReference type="ARBA" id="ARBA00023136"/>
    </source>
</evidence>
<dbReference type="FunFam" id="2.130.10.10:FF:000033">
    <property type="entry name" value="Semaphorin 4B"/>
    <property type="match status" value="1"/>
</dbReference>
<dbReference type="Pfam" id="PF07679">
    <property type="entry name" value="I-set"/>
    <property type="match status" value="1"/>
</dbReference>
<dbReference type="GO" id="GO:0030215">
    <property type="term" value="F:semaphorin receptor binding"/>
    <property type="evidence" value="ECO:0007669"/>
    <property type="project" value="InterPro"/>
</dbReference>
<evidence type="ECO:0000256" key="13">
    <source>
        <dbReference type="ARBA" id="ARBA00023319"/>
    </source>
</evidence>
<dbReference type="InterPro" id="IPR001627">
    <property type="entry name" value="Semap_dom"/>
</dbReference>
<evidence type="ECO:0000256" key="5">
    <source>
        <dbReference type="ARBA" id="ARBA00022692"/>
    </source>
</evidence>
<dbReference type="GO" id="GO:0030335">
    <property type="term" value="P:positive regulation of cell migration"/>
    <property type="evidence" value="ECO:0007669"/>
    <property type="project" value="TreeGrafter"/>
</dbReference>
<proteinExistence type="inferred from homology"/>
<dbReference type="InterPro" id="IPR007110">
    <property type="entry name" value="Ig-like_dom"/>
</dbReference>
<organism evidence="20 21">
    <name type="scientific">Erpetoichthys calabaricus</name>
    <name type="common">Rope fish</name>
    <name type="synonym">Calamoichthys calabaricus</name>
    <dbReference type="NCBI Taxonomy" id="27687"/>
    <lineage>
        <taxon>Eukaryota</taxon>
        <taxon>Metazoa</taxon>
        <taxon>Chordata</taxon>
        <taxon>Craniata</taxon>
        <taxon>Vertebrata</taxon>
        <taxon>Euteleostomi</taxon>
        <taxon>Actinopterygii</taxon>
        <taxon>Polypteriformes</taxon>
        <taxon>Polypteridae</taxon>
        <taxon>Erpetoichthys</taxon>
    </lineage>
</organism>
<dbReference type="InterPro" id="IPR036352">
    <property type="entry name" value="Semap_dom_sf"/>
</dbReference>
<evidence type="ECO:0000256" key="1">
    <source>
        <dbReference type="ARBA" id="ARBA00004479"/>
    </source>
</evidence>
<keyword evidence="7" id="KW-0221">Differentiation</keyword>
<keyword evidence="21" id="KW-1185">Reference proteome</keyword>
<dbReference type="GO" id="GO:0001755">
    <property type="term" value="P:neural crest cell migration"/>
    <property type="evidence" value="ECO:0007669"/>
    <property type="project" value="TreeGrafter"/>
</dbReference>
<evidence type="ECO:0000256" key="9">
    <source>
        <dbReference type="ARBA" id="ARBA00022989"/>
    </source>
</evidence>
<dbReference type="GO" id="GO:0007411">
    <property type="term" value="P:axon guidance"/>
    <property type="evidence" value="ECO:0007669"/>
    <property type="project" value="TreeGrafter"/>
</dbReference>
<evidence type="ECO:0000256" key="2">
    <source>
        <dbReference type="ARBA" id="ARBA00009492"/>
    </source>
</evidence>
<evidence type="ECO:0000256" key="3">
    <source>
        <dbReference type="ARBA" id="ARBA00022473"/>
    </source>
</evidence>
<dbReference type="InterPro" id="IPR015943">
    <property type="entry name" value="WD40/YVTN_repeat-like_dom_sf"/>
</dbReference>
<feature type="domain" description="Sema" evidence="19">
    <location>
        <begin position="26"/>
        <end position="489"/>
    </location>
</feature>
<evidence type="ECO:0000313" key="20">
    <source>
        <dbReference type="Ensembl" id="ENSECRP00000000284.1"/>
    </source>
</evidence>